<dbReference type="GO" id="GO:0005886">
    <property type="term" value="C:plasma membrane"/>
    <property type="evidence" value="ECO:0007669"/>
    <property type="project" value="UniProtKB-SubCell"/>
</dbReference>
<dbReference type="EMBL" id="NXLQ01000002">
    <property type="protein sequence ID" value="RDU66963.1"/>
    <property type="molecule type" value="Genomic_DNA"/>
</dbReference>
<reference evidence="8 9" key="1">
    <citation type="submission" date="2018-04" db="EMBL/GenBank/DDBJ databases">
        <title>Novel Campyloabacter and Helicobacter Species and Strains.</title>
        <authorList>
            <person name="Mannion A.J."/>
            <person name="Shen Z."/>
            <person name="Fox J.G."/>
        </authorList>
    </citation>
    <scope>NUCLEOTIDE SEQUENCE [LARGE SCALE GENOMIC DNA]</scope>
    <source>
        <strain evidence="8 9">MIT 17-337</strain>
    </source>
</reference>
<evidence type="ECO:0000256" key="4">
    <source>
        <dbReference type="ARBA" id="ARBA00022989"/>
    </source>
</evidence>
<name>A0A3D8IPC1_9HELI</name>
<feature type="transmembrane region" description="Helical" evidence="6">
    <location>
        <begin position="431"/>
        <end position="454"/>
    </location>
</feature>
<evidence type="ECO:0000256" key="3">
    <source>
        <dbReference type="ARBA" id="ARBA00022692"/>
    </source>
</evidence>
<feature type="domain" description="ComEC/Rec2-related protein" evidence="7">
    <location>
        <begin position="177"/>
        <end position="444"/>
    </location>
</feature>
<feature type="transmembrane region" description="Helical" evidence="6">
    <location>
        <begin position="402"/>
        <end position="425"/>
    </location>
</feature>
<evidence type="ECO:0000256" key="6">
    <source>
        <dbReference type="SAM" id="Phobius"/>
    </source>
</evidence>
<feature type="transmembrane region" description="Helical" evidence="6">
    <location>
        <begin position="360"/>
        <end position="381"/>
    </location>
</feature>
<dbReference type="RefSeq" id="WP_115542258.1">
    <property type="nucleotide sequence ID" value="NZ_NXLQ01000002.1"/>
</dbReference>
<feature type="transmembrane region" description="Helical" evidence="6">
    <location>
        <begin position="39"/>
        <end position="59"/>
    </location>
</feature>
<keyword evidence="2" id="KW-1003">Cell membrane</keyword>
<evidence type="ECO:0000256" key="1">
    <source>
        <dbReference type="ARBA" id="ARBA00004651"/>
    </source>
</evidence>
<feature type="transmembrane region" description="Helical" evidence="6">
    <location>
        <begin position="227"/>
        <end position="247"/>
    </location>
</feature>
<protein>
    <submittedName>
        <fullName evidence="8">Competence protein ComE</fullName>
    </submittedName>
</protein>
<comment type="subcellular location">
    <subcellularLocation>
        <location evidence="1">Cell membrane</location>
        <topology evidence="1">Multi-pass membrane protein</topology>
    </subcellularLocation>
</comment>
<dbReference type="NCBIfam" id="TIGR00360">
    <property type="entry name" value="ComEC_N-term"/>
    <property type="match status" value="1"/>
</dbReference>
<dbReference type="PANTHER" id="PTHR30619">
    <property type="entry name" value="DNA INTERNALIZATION/COMPETENCE PROTEIN COMEC/REC2"/>
    <property type="match status" value="1"/>
</dbReference>
<evidence type="ECO:0000259" key="7">
    <source>
        <dbReference type="Pfam" id="PF03772"/>
    </source>
</evidence>
<sequence length="455" mass="53756">MNNFLSKNILKKMFYFFKNIYYINIRQQKNNYFSIQIPFIHYCISLLILGLTLCGNLYYKYTIFIDLKQGRSFEATIINHYPKSKVSERFKFQDSNSNVFYGTYRGKFKNIIGKKAQVYGKIYHCSFLQFLKSCNIYNSTFSLLPIDNVKRTATNFIMQQHEYFYAANLYNALFFSQQLAKPVRDTSVALGLAHLIAISGFHLAALMIIFYALISPIYFFFHRFFCYRNAIFDLGFLGLLFAFFYLALIDFEPSFLRAFIMACVAYFIVFSGLKIFSFMNLFLCVFLACANNPSLIFHIGFLLSVSGVFYIFLFVQHIEPYLRLQGIIKRICIGILLFNCIIFLQMMPIVHYVFPYFSPYQLISIPLSIAFFLLFPCLIFLHIIGQGSLFDSLILLVVEHKFLLSEVYTPLWLLLIYIFLTLLSIRYKTIYYMTIILSLLFYFWNLKIFFYYLFE</sequence>
<gene>
    <name evidence="8" type="ORF">CQA53_01480</name>
</gene>
<accession>A0A3D8IPC1</accession>
<feature type="transmembrane region" description="Helical" evidence="6">
    <location>
        <begin position="188"/>
        <end position="221"/>
    </location>
</feature>
<dbReference type="Proteomes" id="UP000256379">
    <property type="component" value="Unassembled WGS sequence"/>
</dbReference>
<comment type="caution">
    <text evidence="8">The sequence shown here is derived from an EMBL/GenBank/DDBJ whole genome shotgun (WGS) entry which is preliminary data.</text>
</comment>
<evidence type="ECO:0000313" key="8">
    <source>
        <dbReference type="EMBL" id="RDU66963.1"/>
    </source>
</evidence>
<dbReference type="PANTHER" id="PTHR30619:SF7">
    <property type="entry name" value="BETA-LACTAMASE DOMAIN PROTEIN"/>
    <property type="match status" value="1"/>
</dbReference>
<dbReference type="InterPro" id="IPR052159">
    <property type="entry name" value="Competence_DNA_uptake"/>
</dbReference>
<dbReference type="InterPro" id="IPR004477">
    <property type="entry name" value="ComEC_N"/>
</dbReference>
<evidence type="ECO:0000256" key="5">
    <source>
        <dbReference type="ARBA" id="ARBA00023136"/>
    </source>
</evidence>
<evidence type="ECO:0000313" key="9">
    <source>
        <dbReference type="Proteomes" id="UP000256379"/>
    </source>
</evidence>
<keyword evidence="5 6" id="KW-0472">Membrane</keyword>
<keyword evidence="9" id="KW-1185">Reference proteome</keyword>
<proteinExistence type="predicted"/>
<feature type="transmembrane region" description="Helical" evidence="6">
    <location>
        <begin position="259"/>
        <end position="283"/>
    </location>
</feature>
<evidence type="ECO:0000256" key="2">
    <source>
        <dbReference type="ARBA" id="ARBA00022475"/>
    </source>
</evidence>
<feature type="transmembrane region" description="Helical" evidence="6">
    <location>
        <begin position="327"/>
        <end position="354"/>
    </location>
</feature>
<dbReference type="Pfam" id="PF03772">
    <property type="entry name" value="Competence"/>
    <property type="match status" value="1"/>
</dbReference>
<organism evidence="8 9">
    <name type="scientific">Helicobacter didelphidarum</name>
    <dbReference type="NCBI Taxonomy" id="2040648"/>
    <lineage>
        <taxon>Bacteria</taxon>
        <taxon>Pseudomonadati</taxon>
        <taxon>Campylobacterota</taxon>
        <taxon>Epsilonproteobacteria</taxon>
        <taxon>Campylobacterales</taxon>
        <taxon>Helicobacteraceae</taxon>
        <taxon>Helicobacter</taxon>
    </lineage>
</organism>
<keyword evidence="3 6" id="KW-0812">Transmembrane</keyword>
<keyword evidence="4 6" id="KW-1133">Transmembrane helix</keyword>
<dbReference type="OrthoDB" id="5372341at2"/>
<feature type="transmembrane region" description="Helical" evidence="6">
    <location>
        <begin position="295"/>
        <end position="315"/>
    </location>
</feature>
<dbReference type="AlphaFoldDB" id="A0A3D8IPC1"/>